<keyword evidence="1" id="KW-0808">Transferase</keyword>
<keyword evidence="2" id="KW-1185">Reference proteome</keyword>
<comment type="caution">
    <text evidence="1">The sequence shown here is derived from an EMBL/GenBank/DDBJ whole genome shotgun (WGS) entry which is preliminary data.</text>
</comment>
<gene>
    <name evidence="1" type="primary">COQ3</name>
    <name evidence="1" type="ORF">H4R21_000554</name>
</gene>
<sequence>MLGRLLARARPVSAAARGGRAWTHSGAAAADGGSVCADEVAKFGQLSREWWSRTGAFKYLHTMNPARVRFIGGILADLGVDPRGSSAVDVGCGGGLAAEALGRLGLRVLGVDAAEASVGVARAHVAEDPMLAERVAYRVATAEQLVREGAVFDLVASLEVVEHVADPARFVESLVRLARPGAPIVVSTINRTPLAYLLDVALPEYVLGSVPRGTHDHAKFVPPSDLQRMLADCGADTLAVNGLVLNPLTSECHLVDRDCGLLRDAGVQANYILAARKRA</sequence>
<evidence type="ECO:0000313" key="2">
    <source>
        <dbReference type="Proteomes" id="UP001140087"/>
    </source>
</evidence>
<accession>A0ACC1LGQ9</accession>
<name>A0ACC1LGQ9_9FUNG</name>
<protein>
    <submittedName>
        <fullName evidence="1">Hexaprenyldihydroxybenzoate methyltransferase, mitochondrial</fullName>
    </submittedName>
</protein>
<evidence type="ECO:0000313" key="1">
    <source>
        <dbReference type="EMBL" id="KAJ2807243.1"/>
    </source>
</evidence>
<organism evidence="1 2">
    <name type="scientific">Coemansia helicoidea</name>
    <dbReference type="NCBI Taxonomy" id="1286919"/>
    <lineage>
        <taxon>Eukaryota</taxon>
        <taxon>Fungi</taxon>
        <taxon>Fungi incertae sedis</taxon>
        <taxon>Zoopagomycota</taxon>
        <taxon>Kickxellomycotina</taxon>
        <taxon>Kickxellomycetes</taxon>
        <taxon>Kickxellales</taxon>
        <taxon>Kickxellaceae</taxon>
        <taxon>Coemansia</taxon>
    </lineage>
</organism>
<keyword evidence="1" id="KW-0489">Methyltransferase</keyword>
<dbReference type="Proteomes" id="UP001140087">
    <property type="component" value="Unassembled WGS sequence"/>
</dbReference>
<proteinExistence type="predicted"/>
<reference evidence="1" key="1">
    <citation type="submission" date="2022-07" db="EMBL/GenBank/DDBJ databases">
        <title>Phylogenomic reconstructions and comparative analyses of Kickxellomycotina fungi.</title>
        <authorList>
            <person name="Reynolds N.K."/>
            <person name="Stajich J.E."/>
            <person name="Barry K."/>
            <person name="Grigoriev I.V."/>
            <person name="Crous P."/>
            <person name="Smith M.E."/>
        </authorList>
    </citation>
    <scope>NUCLEOTIDE SEQUENCE</scope>
    <source>
        <strain evidence="1">BCRC 34780</strain>
    </source>
</reference>
<dbReference type="EMBL" id="JANBUN010000075">
    <property type="protein sequence ID" value="KAJ2807243.1"/>
    <property type="molecule type" value="Genomic_DNA"/>
</dbReference>